<evidence type="ECO:0000313" key="4">
    <source>
        <dbReference type="Proteomes" id="UP000186922"/>
    </source>
</evidence>
<accession>A0A1D1W3T9</accession>
<dbReference type="Gene3D" id="1.20.120.520">
    <property type="entry name" value="nmb1532 protein domain like"/>
    <property type="match status" value="1"/>
</dbReference>
<proteinExistence type="predicted"/>
<reference evidence="3 4" key="1">
    <citation type="journal article" date="2016" name="Nat. Commun.">
        <title>Extremotolerant tardigrade genome and improved radiotolerance of human cultured cells by tardigrade-unique protein.</title>
        <authorList>
            <person name="Hashimoto T."/>
            <person name="Horikawa D.D."/>
            <person name="Saito Y."/>
            <person name="Kuwahara H."/>
            <person name="Kozuka-Hata H."/>
            <person name="Shin-I T."/>
            <person name="Minakuchi Y."/>
            <person name="Ohishi K."/>
            <person name="Motoyama A."/>
            <person name="Aizu T."/>
            <person name="Enomoto A."/>
            <person name="Kondo K."/>
            <person name="Tanaka S."/>
            <person name="Hara Y."/>
            <person name="Koshikawa S."/>
            <person name="Sagara H."/>
            <person name="Miura T."/>
            <person name="Yokobori S."/>
            <person name="Miyagawa K."/>
            <person name="Suzuki Y."/>
            <person name="Kubo T."/>
            <person name="Oyama M."/>
            <person name="Kohara Y."/>
            <person name="Fujiyama A."/>
            <person name="Arakawa K."/>
            <person name="Katayama T."/>
            <person name="Toyoda A."/>
            <person name="Kunieda T."/>
        </authorList>
    </citation>
    <scope>NUCLEOTIDE SEQUENCE [LARGE SCALE GENOMIC DNA]</scope>
    <source>
        <strain evidence="3 4">YOKOZUNA-1</strain>
    </source>
</reference>
<dbReference type="InterPro" id="IPR012312">
    <property type="entry name" value="Hemerythrin-like"/>
</dbReference>
<protein>
    <recommendedName>
        <fullName evidence="2">Hemerythrin-like domain-containing protein</fullName>
    </recommendedName>
</protein>
<dbReference type="AlphaFoldDB" id="A0A1D1W3T9"/>
<evidence type="ECO:0000313" key="3">
    <source>
        <dbReference type="EMBL" id="GAV08162.1"/>
    </source>
</evidence>
<evidence type="ECO:0000259" key="2">
    <source>
        <dbReference type="Pfam" id="PF01814"/>
    </source>
</evidence>
<dbReference type="Pfam" id="PF01814">
    <property type="entry name" value="Hemerythrin"/>
    <property type="match status" value="1"/>
</dbReference>
<dbReference type="Proteomes" id="UP000186922">
    <property type="component" value="Unassembled WGS sequence"/>
</dbReference>
<sequence length="247" mass="27417">MASKLLLRCATSLVVRSYPGVIRAASTGSASPKSHDKPSTKATPVNMSGNNIDVTERVIIDHNDIKQAYEKLKTMSDGKDAEKWFNQLLWTIARHSAAEELVVYPLLEKTGKTGQQLADKSREDHQKTKEALAAMDGQPMTPELRRKIDTMMADLLEHIAMEEGPGGDLEVLRKGVNKDDLLSEGKSFEKWKLLVPTHAHPNAPDKPPFATVAGFMAAKVDKLRDLFRSFPDQSEVKSNKEQGKQQK</sequence>
<organism evidence="3 4">
    <name type="scientific">Ramazzottius varieornatus</name>
    <name type="common">Water bear</name>
    <name type="synonym">Tardigrade</name>
    <dbReference type="NCBI Taxonomy" id="947166"/>
    <lineage>
        <taxon>Eukaryota</taxon>
        <taxon>Metazoa</taxon>
        <taxon>Ecdysozoa</taxon>
        <taxon>Tardigrada</taxon>
        <taxon>Eutardigrada</taxon>
        <taxon>Parachela</taxon>
        <taxon>Hypsibioidea</taxon>
        <taxon>Ramazzottiidae</taxon>
        <taxon>Ramazzottius</taxon>
    </lineage>
</organism>
<comment type="caution">
    <text evidence="3">The sequence shown here is derived from an EMBL/GenBank/DDBJ whole genome shotgun (WGS) entry which is preliminary data.</text>
</comment>
<keyword evidence="4" id="KW-1185">Reference proteome</keyword>
<gene>
    <name evidence="3" type="primary">RvY_17894-1</name>
    <name evidence="3" type="synonym">RvY_17894.1</name>
    <name evidence="3" type="ORF">RvY_17894</name>
</gene>
<name>A0A1D1W3T9_RAMVA</name>
<feature type="domain" description="Hemerythrin-like" evidence="2">
    <location>
        <begin position="58"/>
        <end position="163"/>
    </location>
</feature>
<evidence type="ECO:0000256" key="1">
    <source>
        <dbReference type="SAM" id="MobiDB-lite"/>
    </source>
</evidence>
<dbReference type="PANTHER" id="PTHR35585:SF1">
    <property type="entry name" value="HHE DOMAIN PROTEIN (AFU_ORTHOLOGUE AFUA_4G00730)"/>
    <property type="match status" value="1"/>
</dbReference>
<dbReference type="STRING" id="947166.A0A1D1W3T9"/>
<dbReference type="EMBL" id="BDGG01000017">
    <property type="protein sequence ID" value="GAV08162.1"/>
    <property type="molecule type" value="Genomic_DNA"/>
</dbReference>
<dbReference type="OrthoDB" id="9983919at2759"/>
<feature type="region of interest" description="Disordered" evidence="1">
    <location>
        <begin position="25"/>
        <end position="48"/>
    </location>
</feature>
<dbReference type="PANTHER" id="PTHR35585">
    <property type="entry name" value="HHE DOMAIN PROTEIN (AFU_ORTHOLOGUE AFUA_4G00730)"/>
    <property type="match status" value="1"/>
</dbReference>